<name>A0A2S1R052_9FLAO</name>
<keyword evidence="4 8" id="KW-0819">tRNA processing</keyword>
<evidence type="ECO:0000313" key="10">
    <source>
        <dbReference type="EMBL" id="AWH85984.1"/>
    </source>
</evidence>
<dbReference type="SUPFAM" id="SSF56037">
    <property type="entry name" value="PheT/TilS domain"/>
    <property type="match status" value="1"/>
</dbReference>
<keyword evidence="5 8" id="KW-0547">Nucleotide-binding</keyword>
<dbReference type="HAMAP" id="MF_01161">
    <property type="entry name" value="tRNA_Ile_lys_synt"/>
    <property type="match status" value="1"/>
</dbReference>
<dbReference type="Pfam" id="PF01171">
    <property type="entry name" value="ATP_bind_3"/>
    <property type="match status" value="1"/>
</dbReference>
<protein>
    <recommendedName>
        <fullName evidence="8">tRNA(Ile)-lysidine synthase</fullName>
        <ecNumber evidence="8">6.3.4.19</ecNumber>
    </recommendedName>
    <alternativeName>
        <fullName evidence="8">tRNA(Ile)-2-lysyl-cytidine synthase</fullName>
    </alternativeName>
    <alternativeName>
        <fullName evidence="8">tRNA(Ile)-lysidine synthetase</fullName>
    </alternativeName>
</protein>
<dbReference type="InterPro" id="IPR012796">
    <property type="entry name" value="Lysidine-tRNA-synth_C"/>
</dbReference>
<dbReference type="InterPro" id="IPR012094">
    <property type="entry name" value="tRNA_Ile_lys_synt"/>
</dbReference>
<dbReference type="NCBIfam" id="TIGR02433">
    <property type="entry name" value="lysidine_TilS_C"/>
    <property type="match status" value="1"/>
</dbReference>
<dbReference type="OrthoDB" id="9807403at2"/>
<dbReference type="InterPro" id="IPR014729">
    <property type="entry name" value="Rossmann-like_a/b/a_fold"/>
</dbReference>
<dbReference type="Proteomes" id="UP000244929">
    <property type="component" value="Chromosome"/>
</dbReference>
<gene>
    <name evidence="8 10" type="primary">tilS</name>
    <name evidence="10" type="ORF">HYN59_13085</name>
</gene>
<dbReference type="GO" id="GO:0032267">
    <property type="term" value="F:tRNA(Ile)-lysidine synthase activity"/>
    <property type="evidence" value="ECO:0007669"/>
    <property type="project" value="UniProtKB-EC"/>
</dbReference>
<evidence type="ECO:0000259" key="9">
    <source>
        <dbReference type="SMART" id="SM00977"/>
    </source>
</evidence>
<dbReference type="Gene3D" id="3.40.50.620">
    <property type="entry name" value="HUPs"/>
    <property type="match status" value="1"/>
</dbReference>
<organism evidence="10 11">
    <name type="scientific">Flavobacterium album</name>
    <dbReference type="NCBI Taxonomy" id="2175091"/>
    <lineage>
        <taxon>Bacteria</taxon>
        <taxon>Pseudomonadati</taxon>
        <taxon>Bacteroidota</taxon>
        <taxon>Flavobacteriia</taxon>
        <taxon>Flavobacteriales</taxon>
        <taxon>Flavobacteriaceae</taxon>
        <taxon>Flavobacterium</taxon>
    </lineage>
</organism>
<evidence type="ECO:0000256" key="2">
    <source>
        <dbReference type="ARBA" id="ARBA00022490"/>
    </source>
</evidence>
<comment type="subcellular location">
    <subcellularLocation>
        <location evidence="1 8">Cytoplasm</location>
    </subcellularLocation>
</comment>
<dbReference type="KEGG" id="falb:HYN59_13085"/>
<comment type="function">
    <text evidence="8">Ligates lysine onto the cytidine present at position 34 of the AUA codon-specific tRNA(Ile) that contains the anticodon CAU, in an ATP-dependent manner. Cytidine is converted to lysidine, thus changing the amino acid specificity of the tRNA from methionine to isoleucine.</text>
</comment>
<evidence type="ECO:0000256" key="1">
    <source>
        <dbReference type="ARBA" id="ARBA00004496"/>
    </source>
</evidence>
<feature type="binding site" evidence="8">
    <location>
        <begin position="26"/>
        <end position="31"/>
    </location>
    <ligand>
        <name>ATP</name>
        <dbReference type="ChEBI" id="CHEBI:30616"/>
    </ligand>
</feature>
<dbReference type="AlphaFoldDB" id="A0A2S1R052"/>
<accession>A0A2S1R052</accession>
<evidence type="ECO:0000256" key="5">
    <source>
        <dbReference type="ARBA" id="ARBA00022741"/>
    </source>
</evidence>
<dbReference type="Pfam" id="PF11734">
    <property type="entry name" value="TilS_C"/>
    <property type="match status" value="1"/>
</dbReference>
<reference evidence="10 11" key="1">
    <citation type="submission" date="2018-04" db="EMBL/GenBank/DDBJ databases">
        <title>Genome sequencing of Flavobacterium sp. HYN0059.</title>
        <authorList>
            <person name="Yi H."/>
            <person name="Baek C."/>
        </authorList>
    </citation>
    <scope>NUCLEOTIDE SEQUENCE [LARGE SCALE GENOMIC DNA]</scope>
    <source>
        <strain evidence="10 11">HYN0059</strain>
    </source>
</reference>
<dbReference type="SUPFAM" id="SSF52402">
    <property type="entry name" value="Adenine nucleotide alpha hydrolases-like"/>
    <property type="match status" value="1"/>
</dbReference>
<comment type="catalytic activity">
    <reaction evidence="7 8">
        <text>cytidine(34) in tRNA(Ile2) + L-lysine + ATP = lysidine(34) in tRNA(Ile2) + AMP + diphosphate + H(+)</text>
        <dbReference type="Rhea" id="RHEA:43744"/>
        <dbReference type="Rhea" id="RHEA-COMP:10625"/>
        <dbReference type="Rhea" id="RHEA-COMP:10670"/>
        <dbReference type="ChEBI" id="CHEBI:15378"/>
        <dbReference type="ChEBI" id="CHEBI:30616"/>
        <dbReference type="ChEBI" id="CHEBI:32551"/>
        <dbReference type="ChEBI" id="CHEBI:33019"/>
        <dbReference type="ChEBI" id="CHEBI:82748"/>
        <dbReference type="ChEBI" id="CHEBI:83665"/>
        <dbReference type="ChEBI" id="CHEBI:456215"/>
        <dbReference type="EC" id="6.3.4.19"/>
    </reaction>
</comment>
<dbReference type="CDD" id="cd01992">
    <property type="entry name" value="TilS_N"/>
    <property type="match status" value="1"/>
</dbReference>
<evidence type="ECO:0000313" key="11">
    <source>
        <dbReference type="Proteomes" id="UP000244929"/>
    </source>
</evidence>
<feature type="domain" description="Lysidine-tRNA(Ile) synthetase C-terminal" evidence="9">
    <location>
        <begin position="360"/>
        <end position="433"/>
    </location>
</feature>
<sequence length="436" mass="50323">MLSKFRDHLNNNLSFLKEKKLLLAVSGGLDSMVLTDLLQQLNYDVSIAHCNFNLRGKESDGDEDFIINYAKENSFHYFVTHFNTELFASDNKLSIQVAARKLRYLWFDELLQENNLDYLLTAHHLDDSLETFLINLTRGTGLEGLTGIPQQNGKIIRPLLPFTRDEILVYAKENNIRWREDSSNASDKYLRNKLRHDVVPVLKQLNPAFADSFRQTLENLQQAQSLVEDASVLIYKQVVSEKENQKHFNIEQLKRLPNYKAYLYQWLSPFGFTAWEDIYALVDSQSGKYILSGNFRLLKDRETLILEPSSNGNNLSFEITEGQQYPEAPIKLSLAIAQTINKNATKKTIFVDNELIKYPLILRKWQEGDYFCPVGMNGQKKKVSKFFKDEKFSLSEKESALLLCSGENIIWVVGHRADERFKATKTTNTILKIEVL</sequence>
<dbReference type="PANTHER" id="PTHR43033:SF1">
    <property type="entry name" value="TRNA(ILE)-LYSIDINE SYNTHASE-RELATED"/>
    <property type="match status" value="1"/>
</dbReference>
<evidence type="ECO:0000256" key="4">
    <source>
        <dbReference type="ARBA" id="ARBA00022694"/>
    </source>
</evidence>
<proteinExistence type="inferred from homology"/>
<evidence type="ECO:0000256" key="6">
    <source>
        <dbReference type="ARBA" id="ARBA00022840"/>
    </source>
</evidence>
<keyword evidence="3 8" id="KW-0436">Ligase</keyword>
<evidence type="ECO:0000256" key="3">
    <source>
        <dbReference type="ARBA" id="ARBA00022598"/>
    </source>
</evidence>
<dbReference type="SMART" id="SM00977">
    <property type="entry name" value="TilS_C"/>
    <property type="match status" value="1"/>
</dbReference>
<dbReference type="RefSeq" id="WP_108778686.1">
    <property type="nucleotide sequence ID" value="NZ_CP029186.1"/>
</dbReference>
<keyword evidence="11" id="KW-1185">Reference proteome</keyword>
<dbReference type="GO" id="GO:0006400">
    <property type="term" value="P:tRNA modification"/>
    <property type="evidence" value="ECO:0007669"/>
    <property type="project" value="UniProtKB-UniRule"/>
</dbReference>
<dbReference type="InterPro" id="IPR012795">
    <property type="entry name" value="tRNA_Ile_lys_synt_N"/>
</dbReference>
<dbReference type="InterPro" id="IPR011063">
    <property type="entry name" value="TilS/TtcA_N"/>
</dbReference>
<dbReference type="NCBIfam" id="TIGR02432">
    <property type="entry name" value="lysidine_TilS_N"/>
    <property type="match status" value="1"/>
</dbReference>
<dbReference type="EC" id="6.3.4.19" evidence="8"/>
<comment type="domain">
    <text evidence="8">The N-terminal region contains the highly conserved SGGXDS motif, predicted to be a P-loop motif involved in ATP binding.</text>
</comment>
<keyword evidence="2 8" id="KW-0963">Cytoplasm</keyword>
<dbReference type="EMBL" id="CP029186">
    <property type="protein sequence ID" value="AWH85984.1"/>
    <property type="molecule type" value="Genomic_DNA"/>
</dbReference>
<evidence type="ECO:0000256" key="7">
    <source>
        <dbReference type="ARBA" id="ARBA00048539"/>
    </source>
</evidence>
<evidence type="ECO:0000256" key="8">
    <source>
        <dbReference type="HAMAP-Rule" id="MF_01161"/>
    </source>
</evidence>
<dbReference type="GO" id="GO:0005524">
    <property type="term" value="F:ATP binding"/>
    <property type="evidence" value="ECO:0007669"/>
    <property type="project" value="UniProtKB-UniRule"/>
</dbReference>
<keyword evidence="6 8" id="KW-0067">ATP-binding</keyword>
<comment type="similarity">
    <text evidence="8">Belongs to the tRNA(Ile)-lysidine synthase family.</text>
</comment>
<dbReference type="PANTHER" id="PTHR43033">
    <property type="entry name" value="TRNA(ILE)-LYSIDINE SYNTHASE-RELATED"/>
    <property type="match status" value="1"/>
</dbReference>
<dbReference type="GO" id="GO:0005737">
    <property type="term" value="C:cytoplasm"/>
    <property type="evidence" value="ECO:0007669"/>
    <property type="project" value="UniProtKB-SubCell"/>
</dbReference>